<dbReference type="InterPro" id="IPR016024">
    <property type="entry name" value="ARM-type_fold"/>
</dbReference>
<sequence>MFFRGRRARERRQSLSERLGSPEAEVRAAAAKEIAEDRDRVWAVRELAGALDREPTPETFDGIAGPFGDALCRDPATRQRIERMFASHVDDPAGLVRDWTAFLAEYGVGAAMETVDDDLAEEVRGRLRRLRRQGWRPHELAHMRPDSVAYMVAFGTTVELLHDAILRAAPLTAEDAERARAQARDALERALPHPADSDERGDILLDVCERPDPESWTDRSLAALRIEEVLALCRSAEPDRAALGVEALEYLLVYEDTLKRAAVRETLDRLCAQDQPPHTLAKVLRCHAQLQNERETADPPVDLYLTSLSHPDGRVRAAAAFGLDAGGGLPQEARAVAALIDTMDHDPDIAVVRSAANSLALIVCSEEANTLAASAALAHMADAVDARVRASSVEGALFRNEAGAFARLTAELERPDVEPAFVEVADFICGLRNSGATDETRASLTRLLERLGRSEWSELSCDDDLYPDPEDRAELLEKALETLRNPA</sequence>
<accession>A0A7X1IXL4</accession>
<evidence type="ECO:0000313" key="3">
    <source>
        <dbReference type="Proteomes" id="UP000584670"/>
    </source>
</evidence>
<evidence type="ECO:0008006" key="4">
    <source>
        <dbReference type="Google" id="ProtNLM"/>
    </source>
</evidence>
<feature type="compositionally biased region" description="Basic residues" evidence="1">
    <location>
        <begin position="1"/>
        <end position="10"/>
    </location>
</feature>
<reference evidence="2 3" key="1">
    <citation type="submission" date="2020-08" db="EMBL/GenBank/DDBJ databases">
        <title>Streptomyces sp. PSKA01 genome sequencing and assembly.</title>
        <authorList>
            <person name="Mandal S."/>
            <person name="Maiti P.K."/>
            <person name="Das P."/>
        </authorList>
    </citation>
    <scope>NUCLEOTIDE SEQUENCE [LARGE SCALE GENOMIC DNA]</scope>
    <source>
        <strain evidence="2 3">PSKA01</strain>
    </source>
</reference>
<dbReference type="AlphaFoldDB" id="A0A7X1IXL4"/>
<dbReference type="EMBL" id="JACMSF010000002">
    <property type="protein sequence ID" value="MBC2900448.1"/>
    <property type="molecule type" value="Genomic_DNA"/>
</dbReference>
<dbReference type="Pfam" id="PF13646">
    <property type="entry name" value="HEAT_2"/>
    <property type="match status" value="1"/>
</dbReference>
<comment type="caution">
    <text evidence="2">The sequence shown here is derived from an EMBL/GenBank/DDBJ whole genome shotgun (WGS) entry which is preliminary data.</text>
</comment>
<dbReference type="SUPFAM" id="SSF48371">
    <property type="entry name" value="ARM repeat"/>
    <property type="match status" value="1"/>
</dbReference>
<proteinExistence type="predicted"/>
<evidence type="ECO:0000256" key="1">
    <source>
        <dbReference type="SAM" id="MobiDB-lite"/>
    </source>
</evidence>
<dbReference type="Proteomes" id="UP000584670">
    <property type="component" value="Unassembled WGS sequence"/>
</dbReference>
<dbReference type="RefSeq" id="WP_186280361.1">
    <property type="nucleotide sequence ID" value="NZ_JACMSF010000002.1"/>
</dbReference>
<dbReference type="InterPro" id="IPR011989">
    <property type="entry name" value="ARM-like"/>
</dbReference>
<dbReference type="Gene3D" id="1.25.10.10">
    <property type="entry name" value="Leucine-rich Repeat Variant"/>
    <property type="match status" value="1"/>
</dbReference>
<protein>
    <recommendedName>
        <fullName evidence="4">HEAT repeat domain-containing protein</fullName>
    </recommendedName>
</protein>
<keyword evidence="3" id="KW-1185">Reference proteome</keyword>
<evidence type="ECO:0000313" key="2">
    <source>
        <dbReference type="EMBL" id="MBC2900448.1"/>
    </source>
</evidence>
<name>A0A7X1IXL4_9ACTN</name>
<organism evidence="2 3">
    <name type="scientific">Streptomyces cupreus</name>
    <dbReference type="NCBI Taxonomy" id="2759956"/>
    <lineage>
        <taxon>Bacteria</taxon>
        <taxon>Bacillati</taxon>
        <taxon>Actinomycetota</taxon>
        <taxon>Actinomycetes</taxon>
        <taxon>Kitasatosporales</taxon>
        <taxon>Streptomycetaceae</taxon>
        <taxon>Streptomyces</taxon>
    </lineage>
</organism>
<feature type="region of interest" description="Disordered" evidence="1">
    <location>
        <begin position="1"/>
        <end position="22"/>
    </location>
</feature>
<gene>
    <name evidence="2" type="ORF">H4N64_02290</name>
</gene>